<dbReference type="CDD" id="cd03401">
    <property type="entry name" value="SPFH_prohibitin"/>
    <property type="match status" value="1"/>
</dbReference>
<keyword evidence="5" id="KW-1185">Reference proteome</keyword>
<keyword evidence="2" id="KW-0472">Membrane</keyword>
<dbReference type="PANTHER" id="PTHR23222:SF1">
    <property type="entry name" value="PROHIBITIN-2"/>
    <property type="match status" value="1"/>
</dbReference>
<reference evidence="4 5" key="1">
    <citation type="submission" date="2023-08" db="EMBL/GenBank/DDBJ databases">
        <title>Draft genome sequence of Algoriphagus taiwanensis.</title>
        <authorList>
            <person name="Takatani N."/>
            <person name="Hosokawa M."/>
            <person name="Sawabe T."/>
        </authorList>
    </citation>
    <scope>NUCLEOTIDE SEQUENCE [LARGE SCALE GENOMIC DNA]</scope>
    <source>
        <strain evidence="4 5">JCM 19755</strain>
    </source>
</reference>
<comment type="caution">
    <text evidence="4">The sequence shown here is derived from an EMBL/GenBank/DDBJ whole genome shotgun (WGS) entry which is preliminary data.</text>
</comment>
<dbReference type="PRINTS" id="PR00679">
    <property type="entry name" value="PROHIBITIN"/>
</dbReference>
<dbReference type="SUPFAM" id="SSF117892">
    <property type="entry name" value="Band 7/SPFH domain"/>
    <property type="match status" value="1"/>
</dbReference>
<organism evidence="4 5">
    <name type="scientific">Algoriphagus taiwanensis</name>
    <dbReference type="NCBI Taxonomy" id="1445656"/>
    <lineage>
        <taxon>Bacteria</taxon>
        <taxon>Pseudomonadati</taxon>
        <taxon>Bacteroidota</taxon>
        <taxon>Cytophagia</taxon>
        <taxon>Cytophagales</taxon>
        <taxon>Cyclobacteriaceae</taxon>
        <taxon>Algoriphagus</taxon>
    </lineage>
</organism>
<dbReference type="InterPro" id="IPR001107">
    <property type="entry name" value="Band_7"/>
</dbReference>
<accession>A0ABQ6PW70</accession>
<evidence type="ECO:0000256" key="1">
    <source>
        <dbReference type="ARBA" id="ARBA00004167"/>
    </source>
</evidence>
<dbReference type="EMBL" id="BTPE01000001">
    <property type="protein sequence ID" value="GMQ31827.1"/>
    <property type="molecule type" value="Genomic_DNA"/>
</dbReference>
<dbReference type="PANTHER" id="PTHR23222">
    <property type="entry name" value="PROHIBITIN"/>
    <property type="match status" value="1"/>
</dbReference>
<dbReference type="Gene3D" id="3.30.479.30">
    <property type="entry name" value="Band 7 domain"/>
    <property type="match status" value="1"/>
</dbReference>
<protein>
    <recommendedName>
        <fullName evidence="3">Band 7 domain-containing protein</fullName>
    </recommendedName>
</protein>
<gene>
    <name evidence="4" type="ORF">Ataiwa_00990</name>
</gene>
<name>A0ABQ6PW70_9BACT</name>
<evidence type="ECO:0000256" key="2">
    <source>
        <dbReference type="ARBA" id="ARBA00023136"/>
    </source>
</evidence>
<evidence type="ECO:0000259" key="3">
    <source>
        <dbReference type="SMART" id="SM00244"/>
    </source>
</evidence>
<dbReference type="SMART" id="SM00244">
    <property type="entry name" value="PHB"/>
    <property type="match status" value="1"/>
</dbReference>
<dbReference type="InterPro" id="IPR036013">
    <property type="entry name" value="Band_7/SPFH_dom_sf"/>
</dbReference>
<sequence>MAFYPGLFTWGKWQIAIRIDPNLTDIPMKKSMFVLALAAVLSSCTVIRQGEVGVKRKYGKLNPNVFDAGLVSYNPFSTRVLKVPIRTTNQEVRMNLPSKEGLTVESEISILYSVEKAKVPYILEDVGQNFSSVLIMNVFRSAAADVSAQYMAKDMHSGMRSQIEQQIQEKMHESLRSRGVVVERVLMKSIKLPDELSRAIERKLAAEQEAQQMEYILDRERKEAERRKIEAQGTREAQKILAEGLVKEIIELRSIEAFRELANSPNAKIIITDGKAPLLINPQRD</sequence>
<feature type="domain" description="Band 7" evidence="3">
    <location>
        <begin position="42"/>
        <end position="204"/>
    </location>
</feature>
<proteinExistence type="predicted"/>
<dbReference type="InterPro" id="IPR000163">
    <property type="entry name" value="Prohibitin"/>
</dbReference>
<dbReference type="Proteomes" id="UP001307705">
    <property type="component" value="Unassembled WGS sequence"/>
</dbReference>
<comment type="subcellular location">
    <subcellularLocation>
        <location evidence="1">Membrane</location>
        <topology evidence="1">Single-pass membrane protein</topology>
    </subcellularLocation>
</comment>
<dbReference type="Pfam" id="PF01145">
    <property type="entry name" value="Band_7"/>
    <property type="match status" value="1"/>
</dbReference>
<evidence type="ECO:0000313" key="5">
    <source>
        <dbReference type="Proteomes" id="UP001307705"/>
    </source>
</evidence>
<evidence type="ECO:0000313" key="4">
    <source>
        <dbReference type="EMBL" id="GMQ31827.1"/>
    </source>
</evidence>